<gene>
    <name evidence="2" type="ORF">LI90_2790</name>
</gene>
<dbReference type="PATRIC" id="fig|1469144.10.peg.3017"/>
<accession>A0A132MV24</accession>
<dbReference type="AlphaFoldDB" id="A0A132MV24"/>
<name>A0A132MV24_9ACTN</name>
<feature type="region of interest" description="Disordered" evidence="1">
    <location>
        <begin position="1"/>
        <end position="38"/>
    </location>
</feature>
<keyword evidence="3" id="KW-1185">Reference proteome</keyword>
<evidence type="ECO:0000313" key="2">
    <source>
        <dbReference type="EMBL" id="KWX01758.1"/>
    </source>
</evidence>
<protein>
    <submittedName>
        <fullName evidence="2">Uncharacterized protein</fullName>
    </submittedName>
</protein>
<comment type="caution">
    <text evidence="2">The sequence shown here is derived from an EMBL/GenBank/DDBJ whole genome shotgun (WGS) entry which is preliminary data.</text>
</comment>
<dbReference type="STRING" id="1469144.LI90_2790"/>
<proteinExistence type="predicted"/>
<dbReference type="Proteomes" id="UP000070188">
    <property type="component" value="Unassembled WGS sequence"/>
</dbReference>
<evidence type="ECO:0000313" key="3">
    <source>
        <dbReference type="Proteomes" id="UP000070188"/>
    </source>
</evidence>
<dbReference type="EMBL" id="LAXD01000001">
    <property type="protein sequence ID" value="KWX01758.1"/>
    <property type="molecule type" value="Genomic_DNA"/>
</dbReference>
<sequence>MSHALVMAGRNSHTRKTPWSARTGRAWQASPAASPPPAQRAAIRHLTRIAAIGSPEKIGHRMPSVVTGLARYPT</sequence>
<evidence type="ECO:0000256" key="1">
    <source>
        <dbReference type="SAM" id="MobiDB-lite"/>
    </source>
</evidence>
<reference evidence="3" key="1">
    <citation type="submission" date="2015-04" db="EMBL/GenBank/DDBJ databases">
        <title>Physiological reanalysis, assessment of diazotrophy, and genome sequences of multiple isolates of Streptomyces thermoautotrophicus.</title>
        <authorList>
            <person name="MacKellar D.C."/>
            <person name="Lieber L."/>
            <person name="Norman J."/>
            <person name="Bolger A."/>
            <person name="Tobin C."/>
            <person name="Murray J.W."/>
            <person name="Chang R."/>
            <person name="Ford T."/>
            <person name="Nguyen P.Q."/>
            <person name="Woodward J."/>
            <person name="Permingeat H."/>
            <person name="Joshi N.S."/>
            <person name="Silver P.A."/>
            <person name="Usadel B."/>
            <person name="Rutherford A.W."/>
            <person name="Friesen M."/>
            <person name="Prell J."/>
        </authorList>
    </citation>
    <scope>NUCLEOTIDE SEQUENCE [LARGE SCALE GENOMIC DNA]</scope>
    <source>
        <strain evidence="3">H1</strain>
    </source>
</reference>
<organism evidence="2 3">
    <name type="scientific">Carbonactinospora thermoautotrophica</name>
    <dbReference type="NCBI Taxonomy" id="1469144"/>
    <lineage>
        <taxon>Bacteria</taxon>
        <taxon>Bacillati</taxon>
        <taxon>Actinomycetota</taxon>
        <taxon>Actinomycetes</taxon>
        <taxon>Kitasatosporales</taxon>
        <taxon>Carbonactinosporaceae</taxon>
        <taxon>Carbonactinospora</taxon>
    </lineage>
</organism>